<dbReference type="EC" id="7.2.2.-" evidence="13"/>
<evidence type="ECO:0000256" key="4">
    <source>
        <dbReference type="ARBA" id="ARBA00022692"/>
    </source>
</evidence>
<dbReference type="Pfam" id="PF12409">
    <property type="entry name" value="P5-ATPase"/>
    <property type="match status" value="1"/>
</dbReference>
<dbReference type="GO" id="GO:0015662">
    <property type="term" value="F:P-type ion transporter activity"/>
    <property type="evidence" value="ECO:0007669"/>
    <property type="project" value="InterPro"/>
</dbReference>
<keyword evidence="18" id="KW-1185">Reference proteome</keyword>
<reference evidence="17" key="2">
    <citation type="journal article" date="2019" name="IMA Fungus">
        <title>Genome sequencing and comparison of five Tilletia species to identify candidate genes for the detection of regulated species infecting wheat.</title>
        <authorList>
            <person name="Nguyen H.D.T."/>
            <person name="Sultana T."/>
            <person name="Kesanakurti P."/>
            <person name="Hambleton S."/>
        </authorList>
    </citation>
    <scope>NUCLEOTIDE SEQUENCE</scope>
    <source>
        <strain evidence="17">DAOMC 236416</strain>
    </source>
</reference>
<evidence type="ECO:0000256" key="1">
    <source>
        <dbReference type="ARBA" id="ARBA00004141"/>
    </source>
</evidence>
<feature type="transmembrane region" description="Helical" evidence="13">
    <location>
        <begin position="1498"/>
        <end position="1517"/>
    </location>
</feature>
<evidence type="ECO:0000256" key="8">
    <source>
        <dbReference type="ARBA" id="ARBA00022842"/>
    </source>
</evidence>
<feature type="transmembrane region" description="Helical" evidence="13">
    <location>
        <begin position="474"/>
        <end position="491"/>
    </location>
</feature>
<evidence type="ECO:0000256" key="2">
    <source>
        <dbReference type="ARBA" id="ARBA00006000"/>
    </source>
</evidence>
<evidence type="ECO:0000256" key="13">
    <source>
        <dbReference type="RuleBase" id="RU362082"/>
    </source>
</evidence>
<accession>A0A177TJ05</accession>
<dbReference type="PRINTS" id="PR00119">
    <property type="entry name" value="CATATPASE"/>
</dbReference>
<feature type="compositionally biased region" description="Polar residues" evidence="14">
    <location>
        <begin position="613"/>
        <end position="625"/>
    </location>
</feature>
<feature type="domain" description="P-type ATPase A" evidence="15">
    <location>
        <begin position="762"/>
        <end position="904"/>
    </location>
</feature>
<keyword evidence="8 13" id="KW-0460">Magnesium</keyword>
<evidence type="ECO:0000256" key="3">
    <source>
        <dbReference type="ARBA" id="ARBA00022553"/>
    </source>
</evidence>
<keyword evidence="5 13" id="KW-0479">Metal-binding</keyword>
<keyword evidence="9 13" id="KW-1278">Translocase</keyword>
<evidence type="ECO:0000256" key="14">
    <source>
        <dbReference type="SAM" id="MobiDB-lite"/>
    </source>
</evidence>
<keyword evidence="10 13" id="KW-1133">Transmembrane helix</keyword>
<evidence type="ECO:0000256" key="5">
    <source>
        <dbReference type="ARBA" id="ARBA00022723"/>
    </source>
</evidence>
<dbReference type="SUPFAM" id="SSF56784">
    <property type="entry name" value="HAD-like"/>
    <property type="match status" value="1"/>
</dbReference>
<evidence type="ECO:0000313" key="18">
    <source>
        <dbReference type="Proteomes" id="UP000077521"/>
    </source>
</evidence>
<evidence type="ECO:0000256" key="11">
    <source>
        <dbReference type="ARBA" id="ARBA00023136"/>
    </source>
</evidence>
<keyword evidence="4 13" id="KW-0812">Transmembrane</keyword>
<dbReference type="EMBL" id="LWDF02000015">
    <property type="protein sequence ID" value="KAE8260253.1"/>
    <property type="molecule type" value="Genomic_DNA"/>
</dbReference>
<evidence type="ECO:0000256" key="9">
    <source>
        <dbReference type="ARBA" id="ARBA00022967"/>
    </source>
</evidence>
<evidence type="ECO:0000256" key="7">
    <source>
        <dbReference type="ARBA" id="ARBA00022840"/>
    </source>
</evidence>
<dbReference type="Gene3D" id="2.70.150.10">
    <property type="entry name" value="Calcium-transporting ATPase, cytoplasmic transduction domain A"/>
    <property type="match status" value="2"/>
</dbReference>
<feature type="region of interest" description="Disordered" evidence="14">
    <location>
        <begin position="324"/>
        <end position="343"/>
    </location>
</feature>
<comment type="caution">
    <text evidence="17">The sequence shown here is derived from an EMBL/GenBank/DDBJ whole genome shotgun (WGS) entry which is preliminary data.</text>
</comment>
<feature type="transmembrane region" description="Helical" evidence="13">
    <location>
        <begin position="1652"/>
        <end position="1682"/>
    </location>
</feature>
<keyword evidence="11 13" id="KW-0472">Membrane</keyword>
<sequence>MADPPSSKGKLPALAIAGQRHPHDRAADEYQSPFTLAPRERAENGVDTVKKERLAPSQAGPMSPYFDPSESQEAYEWARSHQMADADPATANEDALDIDSEDVGPSGAKAMPIKRRSRRDSQVGSYDDTSGSIFDGPTAGAVPSSVSSMRHSLSRPELLSRVSSSRSRRRISRDMGRERKLSSSTNHSRTSLHDDDGAGQSEFSGEGMDNDDERDTMLYGDGQESTISRPGSVHGYRRRRVSTDTAEGSRGMIGSFFASFRGGKGDDDNDDARSRISARPSIGTRRRSTASSVSSRRRLGGRYPQDEDDILAQEQEDFDRAQFSDPSLHDSISDEEAGSDRGGLLPSVFGTLSGAVDPVFGDTRITTEHDPEDELDLELAGREDETDTADLRDDDGEIGGDGDYGRAGTTHRADALSSFPVSSGGENEMTPAARLKYDATYLDKSATSRQQVYLSDEDALVRFTGYIEVTSKRILYLITCFLSVGIIYLLARWLPRLRLKWVCREISFDQAEFVLVENQYGDLHVERLGSVPFERSLSTVFPPSSIEPAATQAEHQAQLSSSASIMRSKDASRAGSVRSAGVGSTPLAPSATGNGVAFPEGGQPVQNGKRAENGSSTPSGTVRSGSDQLHSLTFFDYRYTRFVLHPPTGRLRMMKDWRDSNWTSVMAVASGVTEAGEEDRSIMFGANAVDIAARSTWDLLVDEVLHPFYMFQIVSIILWSFDDYYYYAFCILIISAVSITTTLIETKQTVARMREMSRFECEVRVWRGGVWSMMSSEKLVPGDIYDVAESGLLLFPADSVLLSGDAIVNESMLTGESVPVSKTPIGDDGIQLLQSRGSDISLDLAKHFLFSGTRIIRIRPSGGLVPPNAPTHGGLDVEVDEVGAMAMVVRTGFDTTKGALVRSMLFPKPMGFKFYRDSFRFIGFLGGIATIGFISSSIKFAELGIAWHTIVIRALDLITVVVPPALPATMSIGTTFAIARLRKAGIFCISPNRVNIGGKVNVFCFDKTGTLTADGLDVLGARTIDLRTGRFRELHESVDEMPVDSAAARNDPDVRKLPLLYALATCHSLKIVDGEVIGDPLDIKMFEFTGWTLDEGQDRSARATSQTGTAKYGKSNVSDRPPALVQTVVRPPGGQAFEVEDAIKAGRHAHFLELGVLRTFEFVSALRRMSVIVKRLKSESMEVFVKGAPETMADICDKESFPEDYDDLLNYYTKHGYRVIACAGKTMAGMSWIKAQRLRREQAESGLRFLGLIIFENKLKEGSEPAIATLRQADIICKMVTGDNPQTAVSVARECGMVEESAHVFMPTFVEGSSRHPNAVIEWTSLDDDSVHLDSYTLKLQEDPRNMDMAELDVQDYHLALTGDVFHWMVDFAPLETLRRMLIKGTIFARMSPDEKHELVERLQVLGYTVGMCGDGANDCGALKAADIGISLSEAEASVAAPFTSRIPDISCVIEVIKEGRAALVTSFSCFKYMALYSLIQFTSITILYNLASSLGDFQFLYIDLFIILPVAVAMARTLPYPSIHPKRPTANLVSKKVLTSMLGQVVICASVQLFGFLYTRAQPWYEQPVLNPDELNVINPENSSLFLISSFQYILVAAVFSVGPPYRKPMYTNPMLMLSLAVLTAFSLYFLFVPSGWFFDILGLVSFPRSFHFALLVMVLVNVALSVLFEAFAIEPVTTFLKGLQRLWRRRHGRLALRRNQGGKVYKRVAEETRHDGDA</sequence>
<dbReference type="NCBIfam" id="TIGR01494">
    <property type="entry name" value="ATPase_P-type"/>
    <property type="match status" value="1"/>
</dbReference>
<feature type="transmembrane region" description="Helical" evidence="13">
    <location>
        <begin position="724"/>
        <end position="744"/>
    </location>
</feature>
<feature type="region of interest" description="Disordered" evidence="14">
    <location>
        <begin position="1099"/>
        <end position="1118"/>
    </location>
</feature>
<dbReference type="PANTHER" id="PTHR45630">
    <property type="entry name" value="CATION-TRANSPORTING ATPASE-RELATED"/>
    <property type="match status" value="1"/>
</dbReference>
<name>A0A177TJ05_9BASI</name>
<proteinExistence type="inferred from homology"/>
<feature type="region of interest" description="Disordered" evidence="14">
    <location>
        <begin position="1"/>
        <end position="306"/>
    </location>
</feature>
<gene>
    <name evidence="17" type="ORF">A4X13_0g483</name>
</gene>
<dbReference type="SFLD" id="SFLDG00002">
    <property type="entry name" value="C1.7:_P-type_atpase_like"/>
    <property type="match status" value="1"/>
</dbReference>
<dbReference type="GO" id="GO:0005524">
    <property type="term" value="F:ATP binding"/>
    <property type="evidence" value="ECO:0007669"/>
    <property type="project" value="UniProtKB-UniRule"/>
</dbReference>
<dbReference type="InterPro" id="IPR047819">
    <property type="entry name" value="P5A-ATPase_N"/>
</dbReference>
<dbReference type="PANTHER" id="PTHR45630:SF8">
    <property type="entry name" value="CATION-TRANSPORTING ATPASE"/>
    <property type="match status" value="1"/>
</dbReference>
<keyword evidence="6 13" id="KW-0547">Nucleotide-binding</keyword>
<feature type="compositionally biased region" description="Basic and acidic residues" evidence="14">
    <location>
        <begin position="263"/>
        <end position="274"/>
    </location>
</feature>
<dbReference type="GO" id="GO:0016020">
    <property type="term" value="C:membrane"/>
    <property type="evidence" value="ECO:0007669"/>
    <property type="project" value="UniProtKB-SubCell"/>
</dbReference>
<dbReference type="Gene3D" id="3.40.50.1000">
    <property type="entry name" value="HAD superfamily/HAD-like"/>
    <property type="match status" value="2"/>
</dbReference>
<dbReference type="InterPro" id="IPR023214">
    <property type="entry name" value="HAD_sf"/>
</dbReference>
<dbReference type="InterPro" id="IPR047821">
    <property type="entry name" value="P5B-type_ATPase"/>
</dbReference>
<dbReference type="InterPro" id="IPR018303">
    <property type="entry name" value="ATPase_P-typ_P_site"/>
</dbReference>
<dbReference type="GO" id="GO:0046872">
    <property type="term" value="F:metal ion binding"/>
    <property type="evidence" value="ECO:0007669"/>
    <property type="project" value="UniProtKB-UniRule"/>
</dbReference>
<dbReference type="Proteomes" id="UP000077521">
    <property type="component" value="Unassembled WGS sequence"/>
</dbReference>
<dbReference type="GO" id="GO:0006874">
    <property type="term" value="P:intracellular calcium ion homeostasis"/>
    <property type="evidence" value="ECO:0007669"/>
    <property type="project" value="TreeGrafter"/>
</dbReference>
<feature type="region of interest" description="Disordered" evidence="14">
    <location>
        <begin position="575"/>
        <end position="625"/>
    </location>
</feature>
<dbReference type="GO" id="GO:0016887">
    <property type="term" value="F:ATP hydrolysis activity"/>
    <property type="evidence" value="ECO:0007669"/>
    <property type="project" value="InterPro"/>
</dbReference>
<dbReference type="InterPro" id="IPR008250">
    <property type="entry name" value="ATPase_P-typ_transduc_dom_A_sf"/>
</dbReference>
<keyword evidence="3" id="KW-0597">Phosphoprotein</keyword>
<feature type="region of interest" description="Disordered" evidence="14">
    <location>
        <begin position="363"/>
        <end position="410"/>
    </location>
</feature>
<dbReference type="Pfam" id="PF13246">
    <property type="entry name" value="Cation_ATPase"/>
    <property type="match status" value="1"/>
</dbReference>
<dbReference type="Gene3D" id="1.20.1110.10">
    <property type="entry name" value="Calcium-transporting ATPase, transmembrane domain"/>
    <property type="match status" value="1"/>
</dbReference>
<dbReference type="InterPro" id="IPR006544">
    <property type="entry name" value="P-type_TPase_V"/>
</dbReference>
<dbReference type="SFLD" id="SFLDF00027">
    <property type="entry name" value="p-type_atpase"/>
    <property type="match status" value="1"/>
</dbReference>
<feature type="compositionally biased region" description="Low complexity" evidence="14">
    <location>
        <begin position="144"/>
        <end position="165"/>
    </location>
</feature>
<feature type="domain" description="P5B-type ATPase N-terminal" evidence="16">
    <location>
        <begin position="457"/>
        <end position="559"/>
    </location>
</feature>
<dbReference type="SFLD" id="SFLDS00003">
    <property type="entry name" value="Haloacid_Dehalogenase"/>
    <property type="match status" value="1"/>
</dbReference>
<comment type="subcellular location">
    <subcellularLocation>
        <location evidence="1 13">Membrane</location>
        <topology evidence="1 13">Multi-pass membrane protein</topology>
    </subcellularLocation>
</comment>
<feature type="transmembrane region" description="Helical" evidence="13">
    <location>
        <begin position="1616"/>
        <end position="1640"/>
    </location>
</feature>
<dbReference type="SUPFAM" id="SSF81653">
    <property type="entry name" value="Calcium ATPase, transduction domain A"/>
    <property type="match status" value="1"/>
</dbReference>
<comment type="similarity">
    <text evidence="2 13">Belongs to the cation transport ATPase (P-type) (TC 3.A.3) family. Type V subfamily.</text>
</comment>
<feature type="transmembrane region" description="Helical" evidence="13">
    <location>
        <begin position="1474"/>
        <end position="1492"/>
    </location>
</feature>
<keyword evidence="7 13" id="KW-0067">ATP-binding</keyword>
<feature type="compositionally biased region" description="Polar residues" evidence="14">
    <location>
        <begin position="122"/>
        <end position="132"/>
    </location>
</feature>
<reference evidence="17" key="1">
    <citation type="submission" date="2016-04" db="EMBL/GenBank/DDBJ databases">
        <authorList>
            <person name="Nguyen H.D."/>
            <person name="Samba Siva P."/>
            <person name="Cullis J."/>
            <person name="Levesque C.A."/>
            <person name="Hambleton S."/>
        </authorList>
    </citation>
    <scope>NUCLEOTIDE SEQUENCE</scope>
    <source>
        <strain evidence="17">DAOMC 236416</strain>
    </source>
</reference>
<dbReference type="FunFam" id="3.40.50.1000:FF:000068">
    <property type="entry name" value="Cation-transporting ATPase"/>
    <property type="match status" value="1"/>
</dbReference>
<dbReference type="CDD" id="cd07542">
    <property type="entry name" value="P-type_ATPase_cation"/>
    <property type="match status" value="1"/>
</dbReference>
<dbReference type="PROSITE" id="PS00154">
    <property type="entry name" value="ATPASE_E1_E2"/>
    <property type="match status" value="1"/>
</dbReference>
<dbReference type="FunFam" id="2.70.150.10:FF:000119">
    <property type="entry name" value="Cation-transporting ATPase"/>
    <property type="match status" value="1"/>
</dbReference>
<comment type="catalytic activity">
    <reaction evidence="12 13">
        <text>ATP + H2O = ADP + phosphate + H(+)</text>
        <dbReference type="Rhea" id="RHEA:13065"/>
        <dbReference type="ChEBI" id="CHEBI:15377"/>
        <dbReference type="ChEBI" id="CHEBI:15378"/>
        <dbReference type="ChEBI" id="CHEBI:30616"/>
        <dbReference type="ChEBI" id="CHEBI:43474"/>
        <dbReference type="ChEBI" id="CHEBI:456216"/>
    </reaction>
</comment>
<dbReference type="FunFam" id="3.40.1110.10:FF:000057">
    <property type="entry name" value="Cation-transporting ATPase"/>
    <property type="match status" value="1"/>
</dbReference>
<evidence type="ECO:0000256" key="12">
    <source>
        <dbReference type="ARBA" id="ARBA00049360"/>
    </source>
</evidence>
<dbReference type="FunFam" id="1.20.1110.10:FF:000023">
    <property type="entry name" value="Cation-transporting ATPase"/>
    <property type="match status" value="1"/>
</dbReference>
<evidence type="ECO:0000256" key="6">
    <source>
        <dbReference type="ARBA" id="ARBA00022741"/>
    </source>
</evidence>
<feature type="compositionally biased region" description="Acidic residues" evidence="14">
    <location>
        <begin position="384"/>
        <end position="400"/>
    </location>
</feature>
<dbReference type="GO" id="GO:0019829">
    <property type="term" value="F:ATPase-coupled monoatomic cation transmembrane transporter activity"/>
    <property type="evidence" value="ECO:0007669"/>
    <property type="project" value="UniProtKB-UniRule"/>
</dbReference>
<organism evidence="17 18">
    <name type="scientific">Tilletia indica</name>
    <dbReference type="NCBI Taxonomy" id="43049"/>
    <lineage>
        <taxon>Eukaryota</taxon>
        <taxon>Fungi</taxon>
        <taxon>Dikarya</taxon>
        <taxon>Basidiomycota</taxon>
        <taxon>Ustilaginomycotina</taxon>
        <taxon>Exobasidiomycetes</taxon>
        <taxon>Tilletiales</taxon>
        <taxon>Tilletiaceae</taxon>
        <taxon>Tilletia</taxon>
    </lineage>
</organism>
<evidence type="ECO:0000259" key="16">
    <source>
        <dbReference type="Pfam" id="PF12409"/>
    </source>
</evidence>
<dbReference type="InterPro" id="IPR036412">
    <property type="entry name" value="HAD-like_sf"/>
</dbReference>
<evidence type="ECO:0000313" key="17">
    <source>
        <dbReference type="EMBL" id="KAE8260253.1"/>
    </source>
</evidence>
<dbReference type="InterPro" id="IPR023298">
    <property type="entry name" value="ATPase_P-typ_TM_dom_sf"/>
</dbReference>
<evidence type="ECO:0000256" key="10">
    <source>
        <dbReference type="ARBA" id="ARBA00022989"/>
    </source>
</evidence>
<feature type="transmembrane region" description="Helical" evidence="13">
    <location>
        <begin position="950"/>
        <end position="973"/>
    </location>
</feature>
<feature type="transmembrane region" description="Helical" evidence="13">
    <location>
        <begin position="1538"/>
        <end position="1559"/>
    </location>
</feature>
<feature type="compositionally biased region" description="Basic and acidic residues" evidence="14">
    <location>
        <begin position="172"/>
        <end position="181"/>
    </location>
</feature>
<protein>
    <recommendedName>
        <fullName evidence="13">Cation-transporting ATPase</fullName>
        <ecNumber evidence="13">7.2.2.-</ecNumber>
    </recommendedName>
</protein>
<dbReference type="NCBIfam" id="TIGR01657">
    <property type="entry name" value="P-ATPase-V"/>
    <property type="match status" value="1"/>
</dbReference>
<feature type="transmembrane region" description="Helical" evidence="13">
    <location>
        <begin position="918"/>
        <end position="938"/>
    </location>
</feature>
<dbReference type="SUPFAM" id="SSF81660">
    <property type="entry name" value="Metal cation-transporting ATPase, ATP-binding domain N"/>
    <property type="match status" value="1"/>
</dbReference>
<dbReference type="InterPro" id="IPR023299">
    <property type="entry name" value="ATPase_P-typ_cyto_dom_N"/>
</dbReference>
<dbReference type="Pfam" id="PF00122">
    <property type="entry name" value="E1-E2_ATPase"/>
    <property type="match status" value="1"/>
</dbReference>
<dbReference type="InterPro" id="IPR001757">
    <property type="entry name" value="P_typ_ATPase"/>
</dbReference>
<feature type="compositionally biased region" description="Basic and acidic residues" evidence="14">
    <location>
        <begin position="38"/>
        <end position="54"/>
    </location>
</feature>
<feature type="transmembrane region" description="Helical" evidence="13">
    <location>
        <begin position="1586"/>
        <end position="1604"/>
    </location>
</feature>
<evidence type="ECO:0000259" key="15">
    <source>
        <dbReference type="Pfam" id="PF00122"/>
    </source>
</evidence>
<dbReference type="InterPro" id="IPR044492">
    <property type="entry name" value="P_typ_ATPase_HD_dom"/>
</dbReference>
<dbReference type="Gene3D" id="3.40.1110.10">
    <property type="entry name" value="Calcium-transporting ATPase, cytoplasmic domain N"/>
    <property type="match status" value="1"/>
</dbReference>
<dbReference type="InterPro" id="IPR059000">
    <property type="entry name" value="ATPase_P-type_domA"/>
</dbReference>
<dbReference type="SUPFAM" id="SSF81665">
    <property type="entry name" value="Calcium ATPase, transmembrane domain M"/>
    <property type="match status" value="1"/>
</dbReference>
<feature type="transmembrane region" description="Helical" evidence="13">
    <location>
        <begin position="699"/>
        <end position="718"/>
    </location>
</feature>